<protein>
    <recommendedName>
        <fullName evidence="3">SPRY domain-containing protein</fullName>
    </recommendedName>
</protein>
<comment type="caution">
    <text evidence="1">The sequence shown here is derived from an EMBL/GenBank/DDBJ whole genome shotgun (WGS) entry which is preliminary data.</text>
</comment>
<accession>A0A5J4W9Y8</accession>
<organism evidence="1 2">
    <name type="scientific">Streblomastix strix</name>
    <dbReference type="NCBI Taxonomy" id="222440"/>
    <lineage>
        <taxon>Eukaryota</taxon>
        <taxon>Metamonada</taxon>
        <taxon>Preaxostyla</taxon>
        <taxon>Oxymonadida</taxon>
        <taxon>Streblomastigidae</taxon>
        <taxon>Streblomastix</taxon>
    </lineage>
</organism>
<evidence type="ECO:0008006" key="3">
    <source>
        <dbReference type="Google" id="ProtNLM"/>
    </source>
</evidence>
<sequence length="132" mass="15069">MKHGIGIGIIDVQQNDIPHPFIYSNSRDNNTICLIGQTPYIKGKFKLGSGCNELNQGDKVSTIVDLQSNPHTFCLVINKVLQPFCVMNIPDRVKFILLFGNKDDEWEFVSLKELAQGVDLNKIEQRRIYLYE</sequence>
<proteinExistence type="predicted"/>
<reference evidence="1 2" key="1">
    <citation type="submission" date="2019-03" db="EMBL/GenBank/DDBJ databases">
        <title>Single cell metagenomics reveals metabolic interactions within the superorganism composed of flagellate Streblomastix strix and complex community of Bacteroidetes bacteria on its surface.</title>
        <authorList>
            <person name="Treitli S.C."/>
            <person name="Kolisko M."/>
            <person name="Husnik F."/>
            <person name="Keeling P."/>
            <person name="Hampl V."/>
        </authorList>
    </citation>
    <scope>NUCLEOTIDE SEQUENCE [LARGE SCALE GENOMIC DNA]</scope>
    <source>
        <strain evidence="1">ST1C</strain>
    </source>
</reference>
<dbReference type="Proteomes" id="UP000324800">
    <property type="component" value="Unassembled WGS sequence"/>
</dbReference>
<gene>
    <name evidence="1" type="ORF">EZS28_012844</name>
</gene>
<dbReference type="AlphaFoldDB" id="A0A5J4W9Y8"/>
<name>A0A5J4W9Y8_9EUKA</name>
<evidence type="ECO:0000313" key="2">
    <source>
        <dbReference type="Proteomes" id="UP000324800"/>
    </source>
</evidence>
<evidence type="ECO:0000313" key="1">
    <source>
        <dbReference type="EMBL" id="KAA6391630.1"/>
    </source>
</evidence>
<dbReference type="EMBL" id="SNRW01002817">
    <property type="protein sequence ID" value="KAA6391630.1"/>
    <property type="molecule type" value="Genomic_DNA"/>
</dbReference>